<evidence type="ECO:0000259" key="6">
    <source>
        <dbReference type="Pfam" id="PF00149"/>
    </source>
</evidence>
<evidence type="ECO:0000313" key="7">
    <source>
        <dbReference type="EMBL" id="RLQ90601.1"/>
    </source>
</evidence>
<dbReference type="AlphaFoldDB" id="A0A3L7JLT0"/>
<comment type="similarity">
    <text evidence="4">Belongs to the metallophosphoesterase superfamily.</text>
</comment>
<gene>
    <name evidence="7" type="ORF">D9X91_21720</name>
</gene>
<dbReference type="FunFam" id="3.60.21.10:FF:000028">
    <property type="entry name" value="Putative metallophosphoesterase"/>
    <property type="match status" value="1"/>
</dbReference>
<keyword evidence="2" id="KW-0479">Metal-binding</keyword>
<reference evidence="7 8" key="1">
    <citation type="submission" date="2018-10" db="EMBL/GenBank/DDBJ databases">
        <title>Falsibacillus sp. genome draft.</title>
        <authorList>
            <person name="Shi S."/>
        </authorList>
    </citation>
    <scope>NUCLEOTIDE SEQUENCE [LARGE SCALE GENOMIC DNA]</scope>
    <source>
        <strain evidence="7 8">GY 10110</strain>
    </source>
</reference>
<comment type="caution">
    <text evidence="7">The sequence shown here is derived from an EMBL/GenBank/DDBJ whole genome shotgun (WGS) entry which is preliminary data.</text>
</comment>
<dbReference type="RefSeq" id="WP_121682752.1">
    <property type="nucleotide sequence ID" value="NZ_RCVZ01000029.1"/>
</dbReference>
<dbReference type="EMBL" id="RCVZ01000029">
    <property type="protein sequence ID" value="RLQ90601.1"/>
    <property type="molecule type" value="Genomic_DNA"/>
</dbReference>
<keyword evidence="5" id="KW-0472">Membrane</keyword>
<comment type="cofactor">
    <cofactor evidence="1">
        <name>a divalent metal cation</name>
        <dbReference type="ChEBI" id="CHEBI:60240"/>
    </cofactor>
</comment>
<dbReference type="GO" id="GO:0008758">
    <property type="term" value="F:UDP-2,3-diacylglucosamine hydrolase activity"/>
    <property type="evidence" value="ECO:0007669"/>
    <property type="project" value="TreeGrafter"/>
</dbReference>
<keyword evidence="8" id="KW-1185">Reference proteome</keyword>
<evidence type="ECO:0000313" key="8">
    <source>
        <dbReference type="Proteomes" id="UP000276770"/>
    </source>
</evidence>
<accession>A0A3L7JLT0</accession>
<evidence type="ECO:0000256" key="3">
    <source>
        <dbReference type="ARBA" id="ARBA00022801"/>
    </source>
</evidence>
<dbReference type="OrthoDB" id="9780884at2"/>
<dbReference type="InterPro" id="IPR004843">
    <property type="entry name" value="Calcineurin-like_PHP"/>
</dbReference>
<keyword evidence="3" id="KW-0378">Hydrolase</keyword>
<dbReference type="PANTHER" id="PTHR31302:SF25">
    <property type="entry name" value="PHOSPHOESTERASE"/>
    <property type="match status" value="1"/>
</dbReference>
<dbReference type="GO" id="GO:0016020">
    <property type="term" value="C:membrane"/>
    <property type="evidence" value="ECO:0007669"/>
    <property type="project" value="GOC"/>
</dbReference>
<sequence>MGITISRRKFIKKLMATYFSVVAINALFYYYSKNIETRRINITQIPIFNKKIPVEFNGFRILQFSDTHLGFQYSINQLKKHLLLMKQLSPHLILFTGDLMDVPNQYDHIDHLSSYLTDLHAPFGKIGIYGNHDHGGYGTDIYRKVMNKSGFRLLKNEGIDISTASGASIHIAGLDDAMLGTPNIQKALRNEKKGQFTILLSHAPDLADAVSVEGADLQLSGHSHGGQIKLPFYGPVVTPPYARKYIEGMYHINQKYPLTLYVNRGLGTTRLPFRFLSIPEISLFTLYTSSP</sequence>
<keyword evidence="5" id="KW-1133">Transmembrane helix</keyword>
<keyword evidence="5" id="KW-0812">Transmembrane</keyword>
<dbReference type="InterPro" id="IPR029052">
    <property type="entry name" value="Metallo-depent_PP-like"/>
</dbReference>
<dbReference type="Pfam" id="PF00149">
    <property type="entry name" value="Metallophos"/>
    <property type="match status" value="1"/>
</dbReference>
<dbReference type="InterPro" id="IPR051158">
    <property type="entry name" value="Metallophosphoesterase_sf"/>
</dbReference>
<feature type="domain" description="Calcineurin-like phosphoesterase" evidence="6">
    <location>
        <begin position="59"/>
        <end position="225"/>
    </location>
</feature>
<proteinExistence type="inferred from homology"/>
<protein>
    <submittedName>
        <fullName evidence="7">Metallophosphoesterase</fullName>
    </submittedName>
</protein>
<dbReference type="CDD" id="cd07385">
    <property type="entry name" value="MPP_YkuE_C"/>
    <property type="match status" value="1"/>
</dbReference>
<dbReference type="SUPFAM" id="SSF56300">
    <property type="entry name" value="Metallo-dependent phosphatases"/>
    <property type="match status" value="1"/>
</dbReference>
<dbReference type="GO" id="GO:0009245">
    <property type="term" value="P:lipid A biosynthetic process"/>
    <property type="evidence" value="ECO:0007669"/>
    <property type="project" value="TreeGrafter"/>
</dbReference>
<feature type="transmembrane region" description="Helical" evidence="5">
    <location>
        <begin position="14"/>
        <end position="31"/>
    </location>
</feature>
<evidence type="ECO:0000256" key="2">
    <source>
        <dbReference type="ARBA" id="ARBA00022723"/>
    </source>
</evidence>
<dbReference type="PANTHER" id="PTHR31302">
    <property type="entry name" value="TRANSMEMBRANE PROTEIN WITH METALLOPHOSPHOESTERASE DOMAIN-RELATED"/>
    <property type="match status" value="1"/>
</dbReference>
<dbReference type="GO" id="GO:0046872">
    <property type="term" value="F:metal ion binding"/>
    <property type="evidence" value="ECO:0007669"/>
    <property type="project" value="UniProtKB-KW"/>
</dbReference>
<evidence type="ECO:0000256" key="4">
    <source>
        <dbReference type="ARBA" id="ARBA00061089"/>
    </source>
</evidence>
<name>A0A3L7JLT0_9BACI</name>
<dbReference type="Proteomes" id="UP000276770">
    <property type="component" value="Unassembled WGS sequence"/>
</dbReference>
<dbReference type="Gene3D" id="3.60.21.10">
    <property type="match status" value="1"/>
</dbReference>
<organism evidence="7 8">
    <name type="scientific">Falsibacillus albus</name>
    <dbReference type="NCBI Taxonomy" id="2478915"/>
    <lineage>
        <taxon>Bacteria</taxon>
        <taxon>Bacillati</taxon>
        <taxon>Bacillota</taxon>
        <taxon>Bacilli</taxon>
        <taxon>Bacillales</taxon>
        <taxon>Bacillaceae</taxon>
        <taxon>Falsibacillus</taxon>
    </lineage>
</organism>
<evidence type="ECO:0000256" key="1">
    <source>
        <dbReference type="ARBA" id="ARBA00001968"/>
    </source>
</evidence>
<evidence type="ECO:0000256" key="5">
    <source>
        <dbReference type="SAM" id="Phobius"/>
    </source>
</evidence>